<keyword evidence="5" id="KW-1185">Reference proteome</keyword>
<dbReference type="EMBL" id="JAULSV010000003">
    <property type="protein sequence ID" value="KAK0649065.1"/>
    <property type="molecule type" value="Genomic_DNA"/>
</dbReference>
<feature type="domain" description="AB hydrolase-1" evidence="3">
    <location>
        <begin position="20"/>
        <end position="197"/>
    </location>
</feature>
<dbReference type="PANTHER" id="PTHR21661:SF39">
    <property type="entry name" value="HYDROLASE, PUTATIVE (AFU_ORTHOLOGUE AFUA_3G08960)-RELATED"/>
    <property type="match status" value="1"/>
</dbReference>
<evidence type="ECO:0000256" key="1">
    <source>
        <dbReference type="ARBA" id="ARBA00010088"/>
    </source>
</evidence>
<gene>
    <name evidence="4" type="ORF">B0T16DRAFT_427977</name>
</gene>
<evidence type="ECO:0000313" key="5">
    <source>
        <dbReference type="Proteomes" id="UP001174936"/>
    </source>
</evidence>
<protein>
    <submittedName>
        <fullName evidence="4">Alpha/Beta hydrolase protein</fullName>
    </submittedName>
</protein>
<dbReference type="GO" id="GO:0097176">
    <property type="term" value="P:epoxide metabolic process"/>
    <property type="evidence" value="ECO:0007669"/>
    <property type="project" value="TreeGrafter"/>
</dbReference>
<dbReference type="PANTHER" id="PTHR21661">
    <property type="entry name" value="EPOXIDE HYDROLASE 1-RELATED"/>
    <property type="match status" value="1"/>
</dbReference>
<accession>A0AA39YDL7</accession>
<dbReference type="GO" id="GO:0004301">
    <property type="term" value="F:epoxide hydrolase activity"/>
    <property type="evidence" value="ECO:0007669"/>
    <property type="project" value="TreeGrafter"/>
</dbReference>
<organism evidence="4 5">
    <name type="scientific">Cercophora newfieldiana</name>
    <dbReference type="NCBI Taxonomy" id="92897"/>
    <lineage>
        <taxon>Eukaryota</taxon>
        <taxon>Fungi</taxon>
        <taxon>Dikarya</taxon>
        <taxon>Ascomycota</taxon>
        <taxon>Pezizomycotina</taxon>
        <taxon>Sordariomycetes</taxon>
        <taxon>Sordariomycetidae</taxon>
        <taxon>Sordariales</taxon>
        <taxon>Lasiosphaeriaceae</taxon>
        <taxon>Cercophora</taxon>
    </lineage>
</organism>
<dbReference type="InterPro" id="IPR029058">
    <property type="entry name" value="AB_hydrolase_fold"/>
</dbReference>
<proteinExistence type="inferred from homology"/>
<evidence type="ECO:0000313" key="4">
    <source>
        <dbReference type="EMBL" id="KAK0649065.1"/>
    </source>
</evidence>
<name>A0AA39YDL7_9PEZI</name>
<dbReference type="Gene3D" id="3.40.50.1820">
    <property type="entry name" value="alpha/beta hydrolase"/>
    <property type="match status" value="1"/>
</dbReference>
<dbReference type="InterPro" id="IPR016292">
    <property type="entry name" value="Epoxide_hydrolase"/>
</dbReference>
<dbReference type="PRINTS" id="PR00412">
    <property type="entry name" value="EPOXHYDRLASE"/>
</dbReference>
<sequence>MGISSASSLAQISVQLGTTLLHGWPGSWLEFGGVLELLAEKYTTETLPYHVVVPSIPGYGLSTRGEEDTRELTMEGASEALNSLMVALGFDAYVAQGGDVGSFLSQTMCGLFDECKAFHLADIPLSADEEKSMELVTAWATTGSAYAFEHGTRPSTVSLALNTNHLGMLACSSNGATIGMTPCPSTPSSPWYYWFTESYGRALWAYRALARVIGGPLPPMPMSKTKPFGFSATVPLPWAEFLFPNLVFYGPHERGGHFAALQEPEAFLSDIEQFLAIVGSTVVPS</sequence>
<dbReference type="SUPFAM" id="SSF53474">
    <property type="entry name" value="alpha/beta-Hydrolases"/>
    <property type="match status" value="1"/>
</dbReference>
<reference evidence="4" key="1">
    <citation type="submission" date="2023-06" db="EMBL/GenBank/DDBJ databases">
        <title>Genome-scale phylogeny and comparative genomics of the fungal order Sordariales.</title>
        <authorList>
            <consortium name="Lawrence Berkeley National Laboratory"/>
            <person name="Hensen N."/>
            <person name="Bonometti L."/>
            <person name="Westerberg I."/>
            <person name="Brannstrom I.O."/>
            <person name="Guillou S."/>
            <person name="Cros-Aarteil S."/>
            <person name="Calhoun S."/>
            <person name="Haridas S."/>
            <person name="Kuo A."/>
            <person name="Mondo S."/>
            <person name="Pangilinan J."/>
            <person name="Riley R."/>
            <person name="Labutti K."/>
            <person name="Andreopoulos B."/>
            <person name="Lipzen A."/>
            <person name="Chen C."/>
            <person name="Yanf M."/>
            <person name="Daum C."/>
            <person name="Ng V."/>
            <person name="Clum A."/>
            <person name="Steindorff A."/>
            <person name="Ohm R."/>
            <person name="Martin F."/>
            <person name="Silar P."/>
            <person name="Natvig D."/>
            <person name="Lalanne C."/>
            <person name="Gautier V."/>
            <person name="Ament-Velasquez S.L."/>
            <person name="Kruys A."/>
            <person name="Hutchinson M.I."/>
            <person name="Powell A.J."/>
            <person name="Barry K."/>
            <person name="Miller A.N."/>
            <person name="Grigoriev I.V."/>
            <person name="Debuchy R."/>
            <person name="Gladieux P."/>
            <person name="Thoren M.H."/>
            <person name="Johannesson H."/>
        </authorList>
    </citation>
    <scope>NUCLEOTIDE SEQUENCE</scope>
    <source>
        <strain evidence="4">SMH2532-1</strain>
    </source>
</reference>
<keyword evidence="2 4" id="KW-0378">Hydrolase</keyword>
<dbReference type="Proteomes" id="UP001174936">
    <property type="component" value="Unassembled WGS sequence"/>
</dbReference>
<dbReference type="InterPro" id="IPR000639">
    <property type="entry name" value="Epox_hydrolase-like"/>
</dbReference>
<dbReference type="PIRSF" id="PIRSF001112">
    <property type="entry name" value="Epoxide_hydrolase"/>
    <property type="match status" value="1"/>
</dbReference>
<evidence type="ECO:0000259" key="3">
    <source>
        <dbReference type="Pfam" id="PF00561"/>
    </source>
</evidence>
<dbReference type="Pfam" id="PF00561">
    <property type="entry name" value="Abhydrolase_1"/>
    <property type="match status" value="1"/>
</dbReference>
<dbReference type="AlphaFoldDB" id="A0AA39YDL7"/>
<evidence type="ECO:0000256" key="2">
    <source>
        <dbReference type="ARBA" id="ARBA00022801"/>
    </source>
</evidence>
<comment type="similarity">
    <text evidence="1">Belongs to the peptidase S33 family.</text>
</comment>
<comment type="caution">
    <text evidence="4">The sequence shown here is derived from an EMBL/GenBank/DDBJ whole genome shotgun (WGS) entry which is preliminary data.</text>
</comment>
<dbReference type="InterPro" id="IPR000073">
    <property type="entry name" value="AB_hydrolase_1"/>
</dbReference>